<reference evidence="1 4" key="2">
    <citation type="submission" date="2020-08" db="EMBL/GenBank/DDBJ databases">
        <title>Genomic Encyclopedia of Type Strains, Phase IV (KMG-IV): sequencing the most valuable type-strain genomes for metagenomic binning, comparative biology and taxonomic classification.</title>
        <authorList>
            <person name="Goeker M."/>
        </authorList>
    </citation>
    <scope>NUCLEOTIDE SEQUENCE [LARGE SCALE GENOMIC DNA]</scope>
    <source>
        <strain evidence="1 4">DSM 11525</strain>
    </source>
</reference>
<dbReference type="OrthoDB" id="9852475at2"/>
<dbReference type="AlphaFoldDB" id="A0A6P1TEY7"/>
<accession>A0A6P1TEY7</accession>
<dbReference type="Proteomes" id="UP000464675">
    <property type="component" value="Chromosome"/>
</dbReference>
<organism evidence="1 4">
    <name type="scientific">Microbulbifer hydrolyticus</name>
    <dbReference type="NCBI Taxonomy" id="48074"/>
    <lineage>
        <taxon>Bacteria</taxon>
        <taxon>Pseudomonadati</taxon>
        <taxon>Pseudomonadota</taxon>
        <taxon>Gammaproteobacteria</taxon>
        <taxon>Cellvibrionales</taxon>
        <taxon>Microbulbiferaceae</taxon>
        <taxon>Microbulbifer</taxon>
    </lineage>
</organism>
<dbReference type="EMBL" id="JACHHR010000002">
    <property type="protein sequence ID" value="MBB5211845.1"/>
    <property type="molecule type" value="Genomic_DNA"/>
</dbReference>
<keyword evidence="3" id="KW-1185">Reference proteome</keyword>
<evidence type="ECO:0000313" key="3">
    <source>
        <dbReference type="Proteomes" id="UP000464675"/>
    </source>
</evidence>
<evidence type="ECO:0000313" key="2">
    <source>
        <dbReference type="EMBL" id="QHQ40567.1"/>
    </source>
</evidence>
<evidence type="ECO:0000313" key="1">
    <source>
        <dbReference type="EMBL" id="MBB5211845.1"/>
    </source>
</evidence>
<dbReference type="RefSeq" id="WP_161859858.1">
    <property type="nucleotide sequence ID" value="NZ_CP047491.1"/>
</dbReference>
<evidence type="ECO:0008006" key="5">
    <source>
        <dbReference type="Google" id="ProtNLM"/>
    </source>
</evidence>
<name>A0A6P1TEY7_9GAMM</name>
<sequence>MGVQSGMARIAVMTFAYEGDKSIGFELLESLVSSFKNTKFDLYFTDDASSSRLDRSVVKWAESKGISAYGVRYDHNLGFRGAVERTLRLLKLIAQQPRDYDVILRIDTDALVIKEGLDLELLQLCTDPKGLYGVLKNMRPKDRLGYLLDLLPFGFKRVANNDQIGSKFSMSRKSPVWWWREGFKALTKGFRFKYVEGSCYIMGGAFPKELMRLGILDRFDRNRHGLITSEEDVVVTTLCRSAGLPLYQTNEFDPRWKLVNILGKRVLDMPVDELPFVIHALKADPAGSALRKKVRAKMPLFDRSRSLPSGEAISQP</sequence>
<gene>
    <name evidence="2" type="ORF">GTQ55_17335</name>
    <name evidence="1" type="ORF">HNQ53_002063</name>
</gene>
<evidence type="ECO:0000313" key="4">
    <source>
        <dbReference type="Proteomes" id="UP000563601"/>
    </source>
</evidence>
<dbReference type="Proteomes" id="UP000563601">
    <property type="component" value="Unassembled WGS sequence"/>
</dbReference>
<reference evidence="2 3" key="1">
    <citation type="submission" date="2020-01" db="EMBL/GenBank/DDBJ databases">
        <title>The possibility of degradation of plastic by Microbulbifer hydrolyticus IRE-31.</title>
        <authorList>
            <person name="Liu L."/>
        </authorList>
    </citation>
    <scope>NUCLEOTIDE SEQUENCE [LARGE SCALE GENOMIC DNA]</scope>
    <source>
        <strain evidence="2 3">IRE-31</strain>
    </source>
</reference>
<proteinExistence type="predicted"/>
<dbReference type="EMBL" id="CP047491">
    <property type="protein sequence ID" value="QHQ40567.1"/>
    <property type="molecule type" value="Genomic_DNA"/>
</dbReference>
<protein>
    <recommendedName>
        <fullName evidence="5">Glycosyltransferase</fullName>
    </recommendedName>
</protein>